<dbReference type="InterPro" id="IPR014016">
    <property type="entry name" value="UvrD-like_ATP-bd"/>
</dbReference>
<dbReference type="PANTHER" id="PTHR11070:SF67">
    <property type="entry name" value="DNA 3'-5' HELICASE"/>
    <property type="match status" value="1"/>
</dbReference>
<keyword evidence="4 9" id="KW-0067">ATP-binding</keyword>
<evidence type="ECO:0000259" key="10">
    <source>
        <dbReference type="PROSITE" id="PS51198"/>
    </source>
</evidence>
<dbReference type="GO" id="GO:0016887">
    <property type="term" value="F:ATP hydrolysis activity"/>
    <property type="evidence" value="ECO:0007669"/>
    <property type="project" value="RHEA"/>
</dbReference>
<keyword evidence="13" id="KW-1185">Reference proteome</keyword>
<dbReference type="EC" id="5.6.2.4" evidence="7"/>
<sequence>MFKVYSSSAGSGKTYTLTKEYLKLALHSESDTYFRSILAVTFTNAAANEMKDRILSMLRAFAAPEGTSHPMLQDLIGELYPGIEQDKELFTETCTLFSVRAQNVFRKILHRYSDFSVMTIDKFTNRLVSSFTDELGIPFGFETLVDSDQISNAVDRMLARIGQEGEGVLTQVMETYYRESAEGGKSWGSLPHKIREAALDLMNETSYLAMQNVADLDVEDWVGFSKKFRTFTKDSGKQIQDIAAQAMACIENAGLGVKDFTRGDIGIYGFFENRASGQKLWDKPNSYASAAIENDKWCTAKTPLSVQSQILGISSELGGYYNSIKNLAETLGPKVRLMGLLDKHLYNLSLLGEIRKEFDSLLRQNNQVHISEFNRKVMDIVAKEPVPFIFERLGDKYNHILVDEFQDTSKMQFANLLPLLDNALGFGHFNLIVGDAKQSIYRFRGGDMDLIMHLAANQVAQLSGILGGSEFNQERLQSLDYYLDVAHLQTNRRSYREITDFNNAFFDHVANHPTVTQPLVAGVFDENFKQKTTADVKRGGHVQIEFLTDTSKEESESESPNYMVVRTLELVEELREKGYSWRDIAILCRKKNEATAIAGALKERGYPLISDDSLLLTYSQSVNLLVSFMKVVQSPDNALARYEAAYLFHRVVQQEIPNASRHEAIRTMCSGKELSTFLDYFSAFDLDLNAFRLRQLGVYELCEKLIANFQLFQHLSEGAYVFRFLDAVLDYGTKRSNHLADFLTYWETAKTKLSITVPAHADALRITTIHKSKGLEYPVVIIPNAHWTFKPKATQSRIWVDLEKIKQPEFTLEREVDEVGVITRHLKSSVVSMVSDVEETALAPDYEEESVRTLLENLNLLYVAFTRPIQRLYVLAKNEKDWSRCTDRVNRWLHEYLVSPASPIPWEDEKSVYIVQEGSGECSHSHVRDSAEPFLLSSVVSNDRTDRLRLRRLAERIFDIETFEQRKDIYQKLRYAFSYIEHENDLPKVMQKLVNEGIVEANEANRLQTKLNVLLQKEPLHQFFAPTAMVRLKREFLLPGGKSVTADRLVTLPDGSTCILNIVAGLGNDDARRQLRRVQHAFHSMYGVEAKIGLITLENEGLEWVE</sequence>
<keyword evidence="3 9" id="KW-0347">Helicase</keyword>
<dbReference type="AlphaFoldDB" id="A0A4R4K9S0"/>
<evidence type="ECO:0000256" key="3">
    <source>
        <dbReference type="ARBA" id="ARBA00022806"/>
    </source>
</evidence>
<dbReference type="InterPro" id="IPR027417">
    <property type="entry name" value="P-loop_NTPase"/>
</dbReference>
<reference evidence="12 13" key="1">
    <citation type="submission" date="2019-02" db="EMBL/GenBank/DDBJ databases">
        <title>Arundinibacter roseus gen. nov., sp. nov., a new member of the family Cytophagaceae.</title>
        <authorList>
            <person name="Szuroczki S."/>
            <person name="Khayer B."/>
            <person name="Sproer C."/>
            <person name="Toumi M."/>
            <person name="Szabo A."/>
            <person name="Felfoldi T."/>
            <person name="Schumann P."/>
            <person name="Toth E."/>
        </authorList>
    </citation>
    <scope>NUCLEOTIDE SEQUENCE [LARGE SCALE GENOMIC DNA]</scope>
    <source>
        <strain evidence="12 13">DMA-k-7a</strain>
    </source>
</reference>
<dbReference type="Gene3D" id="3.40.50.300">
    <property type="entry name" value="P-loop containing nucleotide triphosphate hydrolases"/>
    <property type="match status" value="4"/>
</dbReference>
<proteinExistence type="predicted"/>
<dbReference type="GO" id="GO:0005524">
    <property type="term" value="F:ATP binding"/>
    <property type="evidence" value="ECO:0007669"/>
    <property type="project" value="UniProtKB-UniRule"/>
</dbReference>
<feature type="domain" description="UvrD-like helicase C-terminal" evidence="11">
    <location>
        <begin position="510"/>
        <end position="774"/>
    </location>
</feature>
<evidence type="ECO:0000256" key="7">
    <source>
        <dbReference type="ARBA" id="ARBA00034808"/>
    </source>
</evidence>
<keyword evidence="5" id="KW-0413">Isomerase</keyword>
<comment type="catalytic activity">
    <reaction evidence="8">
        <text>ATP + H2O = ADP + phosphate + H(+)</text>
        <dbReference type="Rhea" id="RHEA:13065"/>
        <dbReference type="ChEBI" id="CHEBI:15377"/>
        <dbReference type="ChEBI" id="CHEBI:15378"/>
        <dbReference type="ChEBI" id="CHEBI:30616"/>
        <dbReference type="ChEBI" id="CHEBI:43474"/>
        <dbReference type="ChEBI" id="CHEBI:456216"/>
        <dbReference type="EC" id="5.6.2.4"/>
    </reaction>
</comment>
<dbReference type="PROSITE" id="PS51217">
    <property type="entry name" value="UVRD_HELICASE_CTER"/>
    <property type="match status" value="1"/>
</dbReference>
<dbReference type="RefSeq" id="WP_132118275.1">
    <property type="nucleotide sequence ID" value="NZ_SMJU01000007.1"/>
</dbReference>
<evidence type="ECO:0000313" key="13">
    <source>
        <dbReference type="Proteomes" id="UP000295706"/>
    </source>
</evidence>
<evidence type="ECO:0000256" key="8">
    <source>
        <dbReference type="ARBA" id="ARBA00048988"/>
    </source>
</evidence>
<evidence type="ECO:0000256" key="2">
    <source>
        <dbReference type="ARBA" id="ARBA00022801"/>
    </source>
</evidence>
<name>A0A4R4K9S0_9BACT</name>
<dbReference type="Pfam" id="PF00580">
    <property type="entry name" value="UvrD-helicase"/>
    <property type="match status" value="1"/>
</dbReference>
<evidence type="ECO:0000256" key="5">
    <source>
        <dbReference type="ARBA" id="ARBA00023235"/>
    </source>
</evidence>
<evidence type="ECO:0000259" key="11">
    <source>
        <dbReference type="PROSITE" id="PS51217"/>
    </source>
</evidence>
<dbReference type="GO" id="GO:0000725">
    <property type="term" value="P:recombinational repair"/>
    <property type="evidence" value="ECO:0007669"/>
    <property type="project" value="TreeGrafter"/>
</dbReference>
<keyword evidence="1 9" id="KW-0547">Nucleotide-binding</keyword>
<dbReference type="PANTHER" id="PTHR11070">
    <property type="entry name" value="UVRD / RECB / PCRA DNA HELICASE FAMILY MEMBER"/>
    <property type="match status" value="1"/>
</dbReference>
<dbReference type="Proteomes" id="UP000295706">
    <property type="component" value="Unassembled WGS sequence"/>
</dbReference>
<evidence type="ECO:0000256" key="6">
    <source>
        <dbReference type="ARBA" id="ARBA00034617"/>
    </source>
</evidence>
<evidence type="ECO:0000256" key="9">
    <source>
        <dbReference type="PROSITE-ProRule" id="PRU00560"/>
    </source>
</evidence>
<evidence type="ECO:0000256" key="4">
    <source>
        <dbReference type="ARBA" id="ARBA00022840"/>
    </source>
</evidence>
<dbReference type="InterPro" id="IPR014017">
    <property type="entry name" value="DNA_helicase_UvrD-like_C"/>
</dbReference>
<keyword evidence="2 9" id="KW-0378">Hydrolase</keyword>
<dbReference type="GO" id="GO:0043138">
    <property type="term" value="F:3'-5' DNA helicase activity"/>
    <property type="evidence" value="ECO:0007669"/>
    <property type="project" value="UniProtKB-EC"/>
</dbReference>
<evidence type="ECO:0000256" key="1">
    <source>
        <dbReference type="ARBA" id="ARBA00022741"/>
    </source>
</evidence>
<dbReference type="PROSITE" id="PS51198">
    <property type="entry name" value="UVRD_HELICASE_ATP_BIND"/>
    <property type="match status" value="1"/>
</dbReference>
<protein>
    <recommendedName>
        <fullName evidence="7">DNA 3'-5' helicase</fullName>
        <ecNumber evidence="7">5.6.2.4</ecNumber>
    </recommendedName>
</protein>
<evidence type="ECO:0000313" key="12">
    <source>
        <dbReference type="EMBL" id="TDB64584.1"/>
    </source>
</evidence>
<comment type="catalytic activity">
    <reaction evidence="6">
        <text>Couples ATP hydrolysis with the unwinding of duplex DNA by translocating in the 3'-5' direction.</text>
        <dbReference type="EC" id="5.6.2.4"/>
    </reaction>
</comment>
<organism evidence="12 13">
    <name type="scientific">Arundinibacter roseus</name>
    <dbReference type="NCBI Taxonomy" id="2070510"/>
    <lineage>
        <taxon>Bacteria</taxon>
        <taxon>Pseudomonadati</taxon>
        <taxon>Bacteroidota</taxon>
        <taxon>Cytophagia</taxon>
        <taxon>Cytophagales</taxon>
        <taxon>Spirosomataceae</taxon>
        <taxon>Arundinibacter</taxon>
    </lineage>
</organism>
<dbReference type="SUPFAM" id="SSF52540">
    <property type="entry name" value="P-loop containing nucleoside triphosphate hydrolases"/>
    <property type="match status" value="1"/>
</dbReference>
<dbReference type="Pfam" id="PF13361">
    <property type="entry name" value="UvrD_C"/>
    <property type="match status" value="2"/>
</dbReference>
<gene>
    <name evidence="12" type="ORF">EZE20_13010</name>
</gene>
<dbReference type="GO" id="GO:0005829">
    <property type="term" value="C:cytosol"/>
    <property type="evidence" value="ECO:0007669"/>
    <property type="project" value="TreeGrafter"/>
</dbReference>
<feature type="domain" description="UvrD-like helicase ATP-binding" evidence="10">
    <location>
        <begin position="1"/>
        <end position="495"/>
    </location>
</feature>
<feature type="binding site" evidence="9">
    <location>
        <begin position="7"/>
        <end position="14"/>
    </location>
    <ligand>
        <name>ATP</name>
        <dbReference type="ChEBI" id="CHEBI:30616"/>
    </ligand>
</feature>
<dbReference type="GO" id="GO:0003677">
    <property type="term" value="F:DNA binding"/>
    <property type="evidence" value="ECO:0007669"/>
    <property type="project" value="InterPro"/>
</dbReference>
<dbReference type="OrthoDB" id="9810135at2"/>
<dbReference type="InterPro" id="IPR000212">
    <property type="entry name" value="DNA_helicase_UvrD/REP"/>
</dbReference>
<accession>A0A4R4K9S0</accession>
<dbReference type="EMBL" id="SMJU01000007">
    <property type="protein sequence ID" value="TDB64584.1"/>
    <property type="molecule type" value="Genomic_DNA"/>
</dbReference>
<comment type="caution">
    <text evidence="12">The sequence shown here is derived from an EMBL/GenBank/DDBJ whole genome shotgun (WGS) entry which is preliminary data.</text>
</comment>